<evidence type="ECO:0000256" key="5">
    <source>
        <dbReference type="SAM" id="SignalP"/>
    </source>
</evidence>
<keyword evidence="4" id="KW-1015">Disulfide bond</keyword>
<dbReference type="PIRSF" id="PIRSF000894">
    <property type="entry name" value="Acid_phosphatase"/>
    <property type="match status" value="1"/>
</dbReference>
<gene>
    <name evidence="6" type="ORF">EJ02DRAFT_511425</name>
</gene>
<dbReference type="InterPro" id="IPR000560">
    <property type="entry name" value="His_Pase_clade-2"/>
</dbReference>
<evidence type="ECO:0000313" key="7">
    <source>
        <dbReference type="Proteomes" id="UP000800038"/>
    </source>
</evidence>
<sequence>MQRFVKLLAASLTVASVTADDFNVLQHLGGNGQWLPGPEVTGISSDVPQGCKVELAAFFARHGSRYPDQGAYNGWVNLSKRLQEAEFDVSDEKLAFLKTWEPVLSNPERQIAQISPTGYGELHAMGSTWRLRYPDLYEYDTPFTLWANYYKSGPRVRDSARLFAQGFVGPNATALATVYALNASDPASWGNSLAPSDLCSAYSDNGGSPYSDEWNAIYTPPIASRLNAMIRGNFNLTLADVQQIPYLCGFETQITGRRSPFCEIFTEDEILDYEYAQDLRYWYGTGLGSDIEKYQMLPILDMVVQRFADGPDATYKTKNGTFVPPKIMASFSNDGQINQLVAALGVFDNEPQLSGNKSLPYRNFRSSRFTTMRGTVAFERLSCAAPAAPCASNTTYGYAQHNSTDSQTYMRIRLNDVVYPVVDCTSGPGSSCPLSKYQGIVKAKLAEAGSFTKLCNTTDPSFSSEPHANFFMNNQLSFASVVKP</sequence>
<keyword evidence="7" id="KW-1185">Reference proteome</keyword>
<dbReference type="InterPro" id="IPR016274">
    <property type="entry name" value="Histidine_acid_Pase_euk"/>
</dbReference>
<keyword evidence="1" id="KW-0378">Hydrolase</keyword>
<name>A0A6A5T145_9PLEO</name>
<dbReference type="EMBL" id="ML976031">
    <property type="protein sequence ID" value="KAF1942857.1"/>
    <property type="molecule type" value="Genomic_DNA"/>
</dbReference>
<dbReference type="AlphaFoldDB" id="A0A6A5T145"/>
<dbReference type="OrthoDB" id="6509975at2759"/>
<feature type="signal peptide" evidence="5">
    <location>
        <begin position="1"/>
        <end position="19"/>
    </location>
</feature>
<proteinExistence type="predicted"/>
<feature type="active site" description="Proton donor" evidence="3">
    <location>
        <position position="334"/>
    </location>
</feature>
<dbReference type="PANTHER" id="PTHR20963:SF23">
    <property type="entry name" value="3-PHYTASE"/>
    <property type="match status" value="1"/>
</dbReference>
<dbReference type="Proteomes" id="UP000800038">
    <property type="component" value="Unassembled WGS sequence"/>
</dbReference>
<organism evidence="6 7">
    <name type="scientific">Clathrospora elynae</name>
    <dbReference type="NCBI Taxonomy" id="706981"/>
    <lineage>
        <taxon>Eukaryota</taxon>
        <taxon>Fungi</taxon>
        <taxon>Dikarya</taxon>
        <taxon>Ascomycota</taxon>
        <taxon>Pezizomycotina</taxon>
        <taxon>Dothideomycetes</taxon>
        <taxon>Pleosporomycetidae</taxon>
        <taxon>Pleosporales</taxon>
        <taxon>Diademaceae</taxon>
        <taxon>Clathrospora</taxon>
    </lineage>
</organism>
<feature type="active site" description="Nucleophile" evidence="3">
    <location>
        <position position="62"/>
    </location>
</feature>
<dbReference type="CDD" id="cd07061">
    <property type="entry name" value="HP_HAP_like"/>
    <property type="match status" value="1"/>
</dbReference>
<dbReference type="SUPFAM" id="SSF53254">
    <property type="entry name" value="Phosphoglycerate mutase-like"/>
    <property type="match status" value="1"/>
</dbReference>
<evidence type="ECO:0000313" key="6">
    <source>
        <dbReference type="EMBL" id="KAF1942857.1"/>
    </source>
</evidence>
<feature type="chain" id="PRO_5025419179" evidence="5">
    <location>
        <begin position="20"/>
        <end position="484"/>
    </location>
</feature>
<evidence type="ECO:0000256" key="2">
    <source>
        <dbReference type="ARBA" id="ARBA00023180"/>
    </source>
</evidence>
<feature type="disulfide bond" evidence="4">
    <location>
        <begin position="51"/>
        <end position="383"/>
    </location>
</feature>
<reference evidence="6" key="1">
    <citation type="journal article" date="2020" name="Stud. Mycol.">
        <title>101 Dothideomycetes genomes: a test case for predicting lifestyles and emergence of pathogens.</title>
        <authorList>
            <person name="Haridas S."/>
            <person name="Albert R."/>
            <person name="Binder M."/>
            <person name="Bloem J."/>
            <person name="Labutti K."/>
            <person name="Salamov A."/>
            <person name="Andreopoulos B."/>
            <person name="Baker S."/>
            <person name="Barry K."/>
            <person name="Bills G."/>
            <person name="Bluhm B."/>
            <person name="Cannon C."/>
            <person name="Castanera R."/>
            <person name="Culley D."/>
            <person name="Daum C."/>
            <person name="Ezra D."/>
            <person name="Gonzalez J."/>
            <person name="Henrissat B."/>
            <person name="Kuo A."/>
            <person name="Liang C."/>
            <person name="Lipzen A."/>
            <person name="Lutzoni F."/>
            <person name="Magnuson J."/>
            <person name="Mondo S."/>
            <person name="Nolan M."/>
            <person name="Ohm R."/>
            <person name="Pangilinan J."/>
            <person name="Park H.-J."/>
            <person name="Ramirez L."/>
            <person name="Alfaro M."/>
            <person name="Sun H."/>
            <person name="Tritt A."/>
            <person name="Yoshinaga Y."/>
            <person name="Zwiers L.-H."/>
            <person name="Turgeon B."/>
            <person name="Goodwin S."/>
            <person name="Spatafora J."/>
            <person name="Crous P."/>
            <person name="Grigoriev I."/>
        </authorList>
    </citation>
    <scope>NUCLEOTIDE SEQUENCE</scope>
    <source>
        <strain evidence="6">CBS 161.51</strain>
    </source>
</reference>
<dbReference type="GO" id="GO:0003993">
    <property type="term" value="F:acid phosphatase activity"/>
    <property type="evidence" value="ECO:0007669"/>
    <property type="project" value="TreeGrafter"/>
</dbReference>
<feature type="disulfide bond" evidence="4">
    <location>
        <begin position="424"/>
        <end position="432"/>
    </location>
</feature>
<feature type="disulfide bond" evidence="4">
    <location>
        <begin position="248"/>
        <end position="262"/>
    </location>
</feature>
<dbReference type="Pfam" id="PF00328">
    <property type="entry name" value="His_Phos_2"/>
    <property type="match status" value="1"/>
</dbReference>
<keyword evidence="2" id="KW-0325">Glycoprotein</keyword>
<evidence type="ECO:0000256" key="3">
    <source>
        <dbReference type="PIRSR" id="PIRSR000894-1"/>
    </source>
</evidence>
<dbReference type="InterPro" id="IPR029033">
    <property type="entry name" value="His_PPase_superfam"/>
</dbReference>
<dbReference type="GO" id="GO:0009277">
    <property type="term" value="C:fungal-type cell wall"/>
    <property type="evidence" value="ECO:0007669"/>
    <property type="project" value="TreeGrafter"/>
</dbReference>
<evidence type="ECO:0000256" key="4">
    <source>
        <dbReference type="PIRSR" id="PIRSR000894-2"/>
    </source>
</evidence>
<keyword evidence="5" id="KW-0732">Signal</keyword>
<evidence type="ECO:0000256" key="1">
    <source>
        <dbReference type="ARBA" id="ARBA00022801"/>
    </source>
</evidence>
<accession>A0A6A5T145</accession>
<dbReference type="PANTHER" id="PTHR20963">
    <property type="entry name" value="MULTIPLE INOSITOL POLYPHOSPHATE PHOSPHATASE-RELATED"/>
    <property type="match status" value="1"/>
</dbReference>
<protein>
    <submittedName>
        <fullName evidence="6">Acid phosphatase PHO12</fullName>
    </submittedName>
</protein>
<dbReference type="Gene3D" id="3.40.50.1240">
    <property type="entry name" value="Phosphoglycerate mutase-like"/>
    <property type="match status" value="1"/>
</dbReference>